<evidence type="ECO:0000313" key="1">
    <source>
        <dbReference type="EMBL" id="KAF9061832.1"/>
    </source>
</evidence>
<organism evidence="1 2">
    <name type="scientific">Rhodocollybia butyracea</name>
    <dbReference type="NCBI Taxonomy" id="206335"/>
    <lineage>
        <taxon>Eukaryota</taxon>
        <taxon>Fungi</taxon>
        <taxon>Dikarya</taxon>
        <taxon>Basidiomycota</taxon>
        <taxon>Agaricomycotina</taxon>
        <taxon>Agaricomycetes</taxon>
        <taxon>Agaricomycetidae</taxon>
        <taxon>Agaricales</taxon>
        <taxon>Marasmiineae</taxon>
        <taxon>Omphalotaceae</taxon>
        <taxon>Rhodocollybia</taxon>
    </lineage>
</organism>
<reference evidence="1" key="1">
    <citation type="submission" date="2020-11" db="EMBL/GenBank/DDBJ databases">
        <authorList>
            <consortium name="DOE Joint Genome Institute"/>
            <person name="Ahrendt S."/>
            <person name="Riley R."/>
            <person name="Andreopoulos W."/>
            <person name="Labutti K."/>
            <person name="Pangilinan J."/>
            <person name="Ruiz-Duenas F.J."/>
            <person name="Barrasa J.M."/>
            <person name="Sanchez-Garcia M."/>
            <person name="Camarero S."/>
            <person name="Miyauchi S."/>
            <person name="Serrano A."/>
            <person name="Linde D."/>
            <person name="Babiker R."/>
            <person name="Drula E."/>
            <person name="Ayuso-Fernandez I."/>
            <person name="Pacheco R."/>
            <person name="Padilla G."/>
            <person name="Ferreira P."/>
            <person name="Barriuso J."/>
            <person name="Kellner H."/>
            <person name="Castanera R."/>
            <person name="Alfaro M."/>
            <person name="Ramirez L."/>
            <person name="Pisabarro A.G."/>
            <person name="Kuo A."/>
            <person name="Tritt A."/>
            <person name="Lipzen A."/>
            <person name="He G."/>
            <person name="Yan M."/>
            <person name="Ng V."/>
            <person name="Cullen D."/>
            <person name="Martin F."/>
            <person name="Rosso M.-N."/>
            <person name="Henrissat B."/>
            <person name="Hibbett D."/>
            <person name="Martinez A.T."/>
            <person name="Grigoriev I.V."/>
        </authorList>
    </citation>
    <scope>NUCLEOTIDE SEQUENCE</scope>
    <source>
        <strain evidence="1">AH 40177</strain>
    </source>
</reference>
<evidence type="ECO:0000313" key="2">
    <source>
        <dbReference type="Proteomes" id="UP000772434"/>
    </source>
</evidence>
<protein>
    <submittedName>
        <fullName evidence="1">Uncharacterized protein</fullName>
    </submittedName>
</protein>
<accession>A0A9P5U0W4</accession>
<keyword evidence="2" id="KW-1185">Reference proteome</keyword>
<sequence length="74" mass="8231">MRVHGKWTGFCFQKDHRSCLALLVSSLGVPRTLGGAFPGYKDTRHVAFETSHAPAIGARLRACRVCVSIYRCYC</sequence>
<dbReference type="AlphaFoldDB" id="A0A9P5U0W4"/>
<name>A0A9P5U0W4_9AGAR</name>
<dbReference type="Proteomes" id="UP000772434">
    <property type="component" value="Unassembled WGS sequence"/>
</dbReference>
<comment type="caution">
    <text evidence="1">The sequence shown here is derived from an EMBL/GenBank/DDBJ whole genome shotgun (WGS) entry which is preliminary data.</text>
</comment>
<proteinExistence type="predicted"/>
<dbReference type="EMBL" id="JADNRY010000189">
    <property type="protein sequence ID" value="KAF9061832.1"/>
    <property type="molecule type" value="Genomic_DNA"/>
</dbReference>
<gene>
    <name evidence="1" type="ORF">BDP27DRAFT_1337494</name>
</gene>